<evidence type="ECO:0000256" key="1">
    <source>
        <dbReference type="SAM" id="Phobius"/>
    </source>
</evidence>
<name>A0A4R2U2K2_9FIRM</name>
<organism evidence="4 5">
    <name type="scientific">Serpentinicella alkaliphila</name>
    <dbReference type="NCBI Taxonomy" id="1734049"/>
    <lineage>
        <taxon>Bacteria</taxon>
        <taxon>Bacillati</taxon>
        <taxon>Bacillota</taxon>
        <taxon>Clostridia</taxon>
        <taxon>Peptostreptococcales</taxon>
        <taxon>Natronincolaceae</taxon>
        <taxon>Serpentinicella</taxon>
    </lineage>
</organism>
<accession>A0A4R2U2K2</accession>
<evidence type="ECO:0000259" key="3">
    <source>
        <dbReference type="PROSITE" id="PS51832"/>
    </source>
</evidence>
<dbReference type="PANTHER" id="PTHR45228:SF5">
    <property type="entry name" value="CYCLIC DI-GMP PHOSPHODIESTERASE VC_1348-RELATED"/>
    <property type="match status" value="1"/>
</dbReference>
<dbReference type="Pfam" id="PF13487">
    <property type="entry name" value="HD_5"/>
    <property type="match status" value="1"/>
</dbReference>
<dbReference type="Pfam" id="PF13185">
    <property type="entry name" value="GAF_2"/>
    <property type="match status" value="1"/>
</dbReference>
<feature type="domain" description="HD" evidence="2">
    <location>
        <begin position="454"/>
        <end position="593"/>
    </location>
</feature>
<dbReference type="SUPFAM" id="SSF55781">
    <property type="entry name" value="GAF domain-like"/>
    <property type="match status" value="1"/>
</dbReference>
<keyword evidence="1" id="KW-0472">Membrane</keyword>
<dbReference type="Gene3D" id="1.10.3210.10">
    <property type="entry name" value="Hypothetical protein af1432"/>
    <property type="match status" value="1"/>
</dbReference>
<feature type="domain" description="HD-GYP" evidence="3">
    <location>
        <begin position="432"/>
        <end position="644"/>
    </location>
</feature>
<dbReference type="PROSITE" id="PS51831">
    <property type="entry name" value="HD"/>
    <property type="match status" value="1"/>
</dbReference>
<dbReference type="InterPro" id="IPR006674">
    <property type="entry name" value="HD_domain"/>
</dbReference>
<dbReference type="InterPro" id="IPR029016">
    <property type="entry name" value="GAF-like_dom_sf"/>
</dbReference>
<sequence length="664" mass="76029">MKSIRRLVALIVTAIICVLTIALLINNYYLRPILIQWVDMNKELLGFSETYIEADLNIRVMDNVVSQVTSTQIIEPGRLIRIKDAHNENYQNLVLKFDQLISINQSINGTLTSLEGYSLLSFFINYDNFVNLFKNLAEKTEAINNSILDLSDISITDQKLSIVELHKEYKELRAPLSDVRLKYGELTGQVIPKFINILNITLIVLFVIVTVLASLLNKVAGRVLRYIFDSFKILNSNNYNVNNIPRLKSTFEEEKLIGEFVDDIFNERLFINKIKEIVSTEYIIDNIIEKLLVLVKDILNTDRIGVAFVDYKKQSIIAEHGAFNYGKVLLGPGFEVEFHKTGLTKLIDTKKPIITMSIQNELAKRPESESLKLLNQEGIKSNMIIPLIINNVVLGFLFFSSVEENNYNSKSVQFGVKISTEISNILDKTYLTKKMFSTATRTFANLVEKRDNETGNHILRMTQYSRIIAEELINHLDSNYRVNESFVSDIINYASIHDIGKIGIPDEVLKKPGRLTNEERTIMQTHSTIGASILTDLEQSLKIFNRDFYRTAIDIAHFHHERWDGKGYPEGLSGLHIPLAARIVSIADVFDALTSRRVYKDSIGFEESVKIINEGSGTQFDPQLVRVFNNALQKFKDVYESDIFTNKDYYYEKQFRLSNNKAYT</sequence>
<dbReference type="InterPro" id="IPR052020">
    <property type="entry name" value="Cyclic_di-GMP/3'3'-cGAMP_PDE"/>
</dbReference>
<keyword evidence="1" id="KW-1133">Transmembrane helix</keyword>
<dbReference type="CDD" id="cd00077">
    <property type="entry name" value="HDc"/>
    <property type="match status" value="1"/>
</dbReference>
<dbReference type="SUPFAM" id="SSF109604">
    <property type="entry name" value="HD-domain/PDEase-like"/>
    <property type="match status" value="1"/>
</dbReference>
<dbReference type="InterPro" id="IPR003018">
    <property type="entry name" value="GAF"/>
</dbReference>
<dbReference type="Proteomes" id="UP000295504">
    <property type="component" value="Unassembled WGS sequence"/>
</dbReference>
<keyword evidence="1" id="KW-0812">Transmembrane</keyword>
<dbReference type="EMBL" id="SLYC01000001">
    <property type="protein sequence ID" value="TCQ08035.1"/>
    <property type="molecule type" value="Genomic_DNA"/>
</dbReference>
<dbReference type="RefSeq" id="WP_132847210.1">
    <property type="nucleotide sequence ID" value="NZ_CP058648.1"/>
</dbReference>
<dbReference type="AlphaFoldDB" id="A0A4R2U2K2"/>
<reference evidence="4 5" key="1">
    <citation type="submission" date="2019-03" db="EMBL/GenBank/DDBJ databases">
        <title>Genomic Encyclopedia of Type Strains, Phase IV (KMG-IV): sequencing the most valuable type-strain genomes for metagenomic binning, comparative biology and taxonomic classification.</title>
        <authorList>
            <person name="Goeker M."/>
        </authorList>
    </citation>
    <scope>NUCLEOTIDE SEQUENCE [LARGE SCALE GENOMIC DNA]</scope>
    <source>
        <strain evidence="4 5">DSM 100013</strain>
    </source>
</reference>
<dbReference type="Gene3D" id="3.30.450.40">
    <property type="match status" value="1"/>
</dbReference>
<evidence type="ECO:0000313" key="5">
    <source>
        <dbReference type="Proteomes" id="UP000295504"/>
    </source>
</evidence>
<gene>
    <name evidence="4" type="ORF">EDD79_1001120</name>
</gene>
<proteinExistence type="predicted"/>
<comment type="caution">
    <text evidence="4">The sequence shown here is derived from an EMBL/GenBank/DDBJ whole genome shotgun (WGS) entry which is preliminary data.</text>
</comment>
<dbReference type="InterPro" id="IPR037522">
    <property type="entry name" value="HD_GYP_dom"/>
</dbReference>
<dbReference type="OrthoDB" id="9804747at2"/>
<feature type="transmembrane region" description="Helical" evidence="1">
    <location>
        <begin position="194"/>
        <end position="216"/>
    </location>
</feature>
<dbReference type="SMART" id="SM00471">
    <property type="entry name" value="HDc"/>
    <property type="match status" value="1"/>
</dbReference>
<evidence type="ECO:0000259" key="2">
    <source>
        <dbReference type="PROSITE" id="PS51831"/>
    </source>
</evidence>
<dbReference type="PANTHER" id="PTHR45228">
    <property type="entry name" value="CYCLIC DI-GMP PHOSPHODIESTERASE TM_0186-RELATED"/>
    <property type="match status" value="1"/>
</dbReference>
<evidence type="ECO:0000313" key="4">
    <source>
        <dbReference type="EMBL" id="TCQ08035.1"/>
    </source>
</evidence>
<dbReference type="InterPro" id="IPR003607">
    <property type="entry name" value="HD/PDEase_dom"/>
</dbReference>
<keyword evidence="5" id="KW-1185">Reference proteome</keyword>
<protein>
    <submittedName>
        <fullName evidence="4">HD domain-containing protein</fullName>
    </submittedName>
</protein>
<dbReference type="PROSITE" id="PS51832">
    <property type="entry name" value="HD_GYP"/>
    <property type="match status" value="1"/>
</dbReference>
<feature type="transmembrane region" description="Helical" evidence="1">
    <location>
        <begin position="7"/>
        <end position="30"/>
    </location>
</feature>